<dbReference type="OrthoDB" id="881740at2"/>
<dbReference type="Proteomes" id="UP000305398">
    <property type="component" value="Chromosome"/>
</dbReference>
<sequence length="139" mass="15168">MLNSTVIINGVLSDFDPQEIKKVTVYKGSDAPAAQEAAPQLQNLGIGVIDITTSKHIRSKSFRQLGRQLGLHGPLAFALNGHVLDQQTAAVLRIAPAAVGQVHIVHSSPEMPKTRVDIWLVLPPKTDYRKYPPGTIFLR</sequence>
<evidence type="ECO:0000313" key="2">
    <source>
        <dbReference type="Proteomes" id="UP000305398"/>
    </source>
</evidence>
<organism evidence="1 2">
    <name type="scientific">Hymenobacter jejuensis</name>
    <dbReference type="NCBI Taxonomy" id="2502781"/>
    <lineage>
        <taxon>Bacteria</taxon>
        <taxon>Pseudomonadati</taxon>
        <taxon>Bacteroidota</taxon>
        <taxon>Cytophagia</taxon>
        <taxon>Cytophagales</taxon>
        <taxon>Hymenobacteraceae</taxon>
        <taxon>Hymenobacter</taxon>
    </lineage>
</organism>
<keyword evidence="2" id="KW-1185">Reference proteome</keyword>
<proteinExistence type="predicted"/>
<accession>A0A5B7ZZ34</accession>
<protein>
    <submittedName>
        <fullName evidence="1">Uncharacterized protein</fullName>
    </submittedName>
</protein>
<reference evidence="1 2" key="1">
    <citation type="submission" date="2019-06" db="EMBL/GenBank/DDBJ databases">
        <authorList>
            <person name="Srinivasan S."/>
        </authorList>
    </citation>
    <scope>NUCLEOTIDE SEQUENCE [LARGE SCALE GENOMIC DNA]</scope>
    <source>
        <strain evidence="1 2">17J68-5</strain>
    </source>
</reference>
<dbReference type="RefSeq" id="WP_139515287.1">
    <property type="nucleotide sequence ID" value="NZ_CP040896.1"/>
</dbReference>
<name>A0A5B7ZZ34_9BACT</name>
<dbReference type="KEGG" id="hyj:FHG12_08310"/>
<dbReference type="AlphaFoldDB" id="A0A5B7ZZ34"/>
<evidence type="ECO:0000313" key="1">
    <source>
        <dbReference type="EMBL" id="QDA60109.1"/>
    </source>
</evidence>
<dbReference type="EMBL" id="CP040896">
    <property type="protein sequence ID" value="QDA60109.1"/>
    <property type="molecule type" value="Genomic_DNA"/>
</dbReference>
<gene>
    <name evidence="1" type="ORF">FHG12_08310</name>
</gene>